<organism evidence="9 10">
    <name type="scientific">Purpureocillium lilacinum</name>
    <name type="common">Paecilomyces lilacinus</name>
    <dbReference type="NCBI Taxonomy" id="33203"/>
    <lineage>
        <taxon>Eukaryota</taxon>
        <taxon>Fungi</taxon>
        <taxon>Dikarya</taxon>
        <taxon>Ascomycota</taxon>
        <taxon>Pezizomycotina</taxon>
        <taxon>Sordariomycetes</taxon>
        <taxon>Hypocreomycetidae</taxon>
        <taxon>Hypocreales</taxon>
        <taxon>Ophiocordycipitaceae</taxon>
        <taxon>Purpureocillium</taxon>
    </lineage>
</organism>
<feature type="compositionally biased region" description="Polar residues" evidence="7">
    <location>
        <begin position="1372"/>
        <end position="1384"/>
    </location>
</feature>
<feature type="compositionally biased region" description="Polar residues" evidence="7">
    <location>
        <begin position="240"/>
        <end position="279"/>
    </location>
</feature>
<evidence type="ECO:0000256" key="7">
    <source>
        <dbReference type="SAM" id="MobiDB-lite"/>
    </source>
</evidence>
<evidence type="ECO:0000256" key="2">
    <source>
        <dbReference type="ARBA" id="ARBA00022679"/>
    </source>
</evidence>
<feature type="compositionally biased region" description="Basic residues" evidence="7">
    <location>
        <begin position="17"/>
        <end position="26"/>
    </location>
</feature>
<feature type="compositionally biased region" description="Basic and acidic residues" evidence="7">
    <location>
        <begin position="1214"/>
        <end position="1228"/>
    </location>
</feature>
<feature type="compositionally biased region" description="Low complexity" evidence="7">
    <location>
        <begin position="1268"/>
        <end position="1279"/>
    </location>
</feature>
<feature type="compositionally biased region" description="Basic and acidic residues" evidence="7">
    <location>
        <begin position="1306"/>
        <end position="1318"/>
    </location>
</feature>
<dbReference type="GO" id="GO:0043484">
    <property type="term" value="P:regulation of RNA splicing"/>
    <property type="evidence" value="ECO:0007669"/>
    <property type="project" value="TreeGrafter"/>
</dbReference>
<name>A0A2U3E0S7_PURLI</name>
<dbReference type="GO" id="GO:0005634">
    <property type="term" value="C:nucleus"/>
    <property type="evidence" value="ECO:0007669"/>
    <property type="project" value="TreeGrafter"/>
</dbReference>
<dbReference type="SUPFAM" id="SSF56112">
    <property type="entry name" value="Protein kinase-like (PK-like)"/>
    <property type="match status" value="1"/>
</dbReference>
<dbReference type="PANTHER" id="PTHR45646:SF11">
    <property type="entry name" value="SERINE_THREONINE-PROTEIN KINASE DOA"/>
    <property type="match status" value="1"/>
</dbReference>
<feature type="compositionally biased region" description="Basic residues" evidence="7">
    <location>
        <begin position="1193"/>
        <end position="1203"/>
    </location>
</feature>
<reference evidence="9 10" key="1">
    <citation type="journal article" date="2016" name="Front. Microbiol.">
        <title>Genome and transcriptome sequences reveal the specific parasitism of the nematophagous Purpureocillium lilacinum 36-1.</title>
        <authorList>
            <person name="Xie J."/>
            <person name="Li S."/>
            <person name="Mo C."/>
            <person name="Xiao X."/>
            <person name="Peng D."/>
            <person name="Wang G."/>
            <person name="Xiao Y."/>
        </authorList>
    </citation>
    <scope>NUCLEOTIDE SEQUENCE [LARGE SCALE GENOMIC DNA]</scope>
    <source>
        <strain evidence="9 10">36-1</strain>
    </source>
</reference>
<gene>
    <name evidence="9" type="ORF">PCL_02494</name>
</gene>
<feature type="domain" description="Protein kinase" evidence="8">
    <location>
        <begin position="392"/>
        <end position="749"/>
    </location>
</feature>
<evidence type="ECO:0000313" key="9">
    <source>
        <dbReference type="EMBL" id="PWI68093.1"/>
    </source>
</evidence>
<protein>
    <recommendedName>
        <fullName evidence="8">Protein kinase domain-containing protein</fullName>
    </recommendedName>
</protein>
<dbReference type="GO" id="GO:0004674">
    <property type="term" value="F:protein serine/threonine kinase activity"/>
    <property type="evidence" value="ECO:0007669"/>
    <property type="project" value="UniProtKB-KW"/>
</dbReference>
<feature type="region of interest" description="Disordered" evidence="7">
    <location>
        <begin position="199"/>
        <end position="308"/>
    </location>
</feature>
<evidence type="ECO:0000256" key="4">
    <source>
        <dbReference type="ARBA" id="ARBA00022777"/>
    </source>
</evidence>
<dbReference type="CDD" id="cd14134">
    <property type="entry name" value="PKc_CLK"/>
    <property type="match status" value="1"/>
</dbReference>
<dbReference type="InterPro" id="IPR051175">
    <property type="entry name" value="CLK_kinases"/>
</dbReference>
<dbReference type="PROSITE" id="PS00107">
    <property type="entry name" value="PROTEIN_KINASE_ATP"/>
    <property type="match status" value="1"/>
</dbReference>
<proteinExistence type="predicted"/>
<feature type="binding site" evidence="6">
    <location>
        <position position="421"/>
    </location>
    <ligand>
        <name>ATP</name>
        <dbReference type="ChEBI" id="CHEBI:30616"/>
    </ligand>
</feature>
<evidence type="ECO:0000313" key="10">
    <source>
        <dbReference type="Proteomes" id="UP000245956"/>
    </source>
</evidence>
<feature type="compositionally biased region" description="Polar residues" evidence="7">
    <location>
        <begin position="1411"/>
        <end position="1420"/>
    </location>
</feature>
<accession>A0A2U3E0S7</accession>
<dbReference type="PROSITE" id="PS50011">
    <property type="entry name" value="PROTEIN_KINASE_DOM"/>
    <property type="match status" value="1"/>
</dbReference>
<feature type="region of interest" description="Disordered" evidence="7">
    <location>
        <begin position="651"/>
        <end position="676"/>
    </location>
</feature>
<feature type="compositionally biased region" description="Basic and acidic residues" evidence="7">
    <location>
        <begin position="1479"/>
        <end position="1488"/>
    </location>
</feature>
<feature type="compositionally biased region" description="Basic residues" evidence="7">
    <location>
        <begin position="100"/>
        <end position="114"/>
    </location>
</feature>
<evidence type="ECO:0000256" key="1">
    <source>
        <dbReference type="ARBA" id="ARBA00022527"/>
    </source>
</evidence>
<comment type="caution">
    <text evidence="9">The sequence shown here is derived from an EMBL/GenBank/DDBJ whole genome shotgun (WGS) entry which is preliminary data.</text>
</comment>
<evidence type="ECO:0000256" key="3">
    <source>
        <dbReference type="ARBA" id="ARBA00022741"/>
    </source>
</evidence>
<keyword evidence="4" id="KW-0418">Kinase</keyword>
<dbReference type="PROSITE" id="PS00108">
    <property type="entry name" value="PROTEIN_KINASE_ST"/>
    <property type="match status" value="1"/>
</dbReference>
<feature type="compositionally biased region" description="Basic and acidic residues" evidence="7">
    <location>
        <begin position="1327"/>
        <end position="1346"/>
    </location>
</feature>
<dbReference type="InterPro" id="IPR008271">
    <property type="entry name" value="Ser/Thr_kinase_AS"/>
</dbReference>
<dbReference type="Proteomes" id="UP000245956">
    <property type="component" value="Unassembled WGS sequence"/>
</dbReference>
<keyword evidence="1" id="KW-0723">Serine/threonine-protein kinase</keyword>
<keyword evidence="5 6" id="KW-0067">ATP-binding</keyword>
<dbReference type="InterPro" id="IPR011009">
    <property type="entry name" value="Kinase-like_dom_sf"/>
</dbReference>
<keyword evidence="3 6" id="KW-0547">Nucleotide-binding</keyword>
<sequence length="1704" mass="190655">MSTPTTAVATLPRYHSHTHTHYHHSAYPHQPHAANPPVVHGPNYRGPVTAAASSSLLPPAAPSTPSRLVTTLYPPIAAGSAAADGVATSQSSAPRPPPHDHHRGQPGHNHHHHHTDVVDDQNPPPVPRHGEPYTASAMAGDQPSRKRRRSREPDWNSFYRNGLPSEIIVIDDTPEPEANTGRKITNCTTAAATTTTTVPAAAVRDAIPAQPQPAAKKRRKDDRPDASRPSGYHVQYVGSHASTPLQNNTPIGSTISSDRTNSALHTTAPTSLSSNSQYDDAQAPLKRKRNTRQAANEAKRRDVDGLGDPFFTYKPPAYPPKKASEVHVRVVHDVSISFIYSSMHILPSSRHHTMEFAVLTMFPQRHHDKNHKVDDDDGHYIVVPDAELTEKYQITRLLGQGTFGKVVQARERRRNKSVAVKIIRSVQKYRDASRIELRVLATLKANDEDNRNRCIHLRDCFDYRGHICIVMDLLGQSVFDFLKGNGFVPFPNSQIQSFARQLFTSVAFLHDLNLIHTDLKPENILLCDAGYQTFTYNRKIPSSSTTINRQATQRRVLLDTEIRLIDFGSATFQDEYHSSVVSTRHYRAPEIILGLGWSYPCDIWSIGCILVEFFTGDALFQTHDNLEHLAMMEAVVGRRIDSHLVQAVNKMSTRSGGNPASKYASESPSPTVNDTDNLSRYFKRLKLDYPTPDTTRGSRRFVKAMKQLHDIIPSNTPFLKNFLDLLGKIFVYDPAHRITAKEALNHPWFKEMAHPDDGTEAAKIRLERKRAAEHEHLRHPHCSIFVSILLAVALGQSSTLEVNCFSRDPETTLGRRTGRFLGDGRRHADYTEEVPLRDDRDWLTCRCYDQRQRLDTRKPLTNTVLHSPGGHVRREFALLIQNKTEASSMRGAFDPHLPAFARRASRFGTRRANSSPNVDSVRRLGDVSDRRLDQLTRVLFHDDTPQSRQWAADQEFLVKRLGGRLLRPRGLIPRLAIRMARHHVPFTPARASLCRVHRPLDPRVVRKLMAMVEEECTARVDGLRRHRAHLECEPLVDRWLGRMDAMTGLWLDGCTLDELLDRDFSPRMGRRSENGRCEACMLAVVGGSAQMILDLTASVTARQWYMAERRPNRPAPPLLRVLESWRRLYPAETQQVVEEESERLAERIYQLRKGLGAEKEERRVARSKGTLLRAAGLGRRMQEPVGDGVVAYHPRRAGPRVSRHAAGSGHRSNRREDLRDTPEGEYRPAGEPTSRNAKTRGEASCNTSSKTGAPRGHGEEARRREARMTTATAATTQTTSKKKQSCPHNGDAAVEREEEYMDDGQEGVHEAYRDERDVNATQMYEPSRSRPKDNMTGRAEEQEGRKSTAKAAGVGTYASVAKDASTPKKTRTSGQGAQQTNVPQQRRGAKEEVGHMPQGPAAKANMRDQRSATQYPNTGSRRAFGLARLFGPRQVDDAPKPAAGSGFETANTYGQRHGANPAGSFKGAQQQQPRVVLEQARDTAERHGNGMMRPSRRQRRRKRTKNRGLRFSDTVAEVDDYSHYPGTTRMDPLEREEEEEGAVSAGAHGANYQDRGCVSDSRYGGTGGEYGVDMRNYVDADTETYQHGNVTYDTPVFDPHWTSGLRNGGGGGAYVHPMVESEPPPDPERYYTTRNGREEDGTGGFADSDDEAWSVTGTTTDSWWEEEGEGVGERGKRHSSRDLDDGYVRVDKREGVLRRLGLTV</sequence>
<dbReference type="InterPro" id="IPR017441">
    <property type="entry name" value="Protein_kinase_ATP_BS"/>
</dbReference>
<evidence type="ECO:0000256" key="5">
    <source>
        <dbReference type="ARBA" id="ARBA00022840"/>
    </source>
</evidence>
<dbReference type="EMBL" id="LCWV01000016">
    <property type="protein sequence ID" value="PWI68093.1"/>
    <property type="molecule type" value="Genomic_DNA"/>
</dbReference>
<evidence type="ECO:0000256" key="6">
    <source>
        <dbReference type="PROSITE-ProRule" id="PRU10141"/>
    </source>
</evidence>
<dbReference type="GO" id="GO:0005524">
    <property type="term" value="F:ATP binding"/>
    <property type="evidence" value="ECO:0007669"/>
    <property type="project" value="UniProtKB-UniRule"/>
</dbReference>
<dbReference type="PANTHER" id="PTHR45646">
    <property type="entry name" value="SERINE/THREONINE-PROTEIN KINASE DOA-RELATED"/>
    <property type="match status" value="1"/>
</dbReference>
<feature type="compositionally biased region" description="Acidic residues" evidence="7">
    <location>
        <begin position="1296"/>
        <end position="1305"/>
    </location>
</feature>
<feature type="region of interest" description="Disordered" evidence="7">
    <location>
        <begin position="1190"/>
        <end position="1507"/>
    </location>
</feature>
<feature type="region of interest" description="Disordered" evidence="7">
    <location>
        <begin position="1632"/>
        <end position="1683"/>
    </location>
</feature>
<feature type="region of interest" description="Disordered" evidence="7">
    <location>
        <begin position="17"/>
        <end position="46"/>
    </location>
</feature>
<feature type="compositionally biased region" description="Low complexity" evidence="7">
    <location>
        <begin position="199"/>
        <end position="214"/>
    </location>
</feature>
<dbReference type="Gene3D" id="1.10.510.10">
    <property type="entry name" value="Transferase(Phosphotransferase) domain 1"/>
    <property type="match status" value="1"/>
</dbReference>
<feature type="region of interest" description="Disordered" evidence="7">
    <location>
        <begin position="80"/>
        <end position="159"/>
    </location>
</feature>
<dbReference type="Gene3D" id="3.30.200.20">
    <property type="entry name" value="Phosphorylase Kinase, domain 1"/>
    <property type="match status" value="1"/>
</dbReference>
<feature type="compositionally biased region" description="Basic residues" evidence="7">
    <location>
        <begin position="1494"/>
        <end position="1507"/>
    </location>
</feature>
<feature type="compositionally biased region" description="Basic and acidic residues" evidence="7">
    <location>
        <begin position="1256"/>
        <end position="1267"/>
    </location>
</feature>
<dbReference type="InterPro" id="IPR000719">
    <property type="entry name" value="Prot_kinase_dom"/>
</dbReference>
<keyword evidence="2" id="KW-0808">Transferase</keyword>
<evidence type="ECO:0000259" key="8">
    <source>
        <dbReference type="PROSITE" id="PS50011"/>
    </source>
</evidence>
<dbReference type="Pfam" id="PF00069">
    <property type="entry name" value="Pkinase"/>
    <property type="match status" value="1"/>
</dbReference>
<dbReference type="SMART" id="SM00220">
    <property type="entry name" value="S_TKc"/>
    <property type="match status" value="1"/>
</dbReference>